<organism evidence="1 2">
    <name type="scientific">Mycena maculata</name>
    <dbReference type="NCBI Taxonomy" id="230809"/>
    <lineage>
        <taxon>Eukaryota</taxon>
        <taxon>Fungi</taxon>
        <taxon>Dikarya</taxon>
        <taxon>Basidiomycota</taxon>
        <taxon>Agaricomycotina</taxon>
        <taxon>Agaricomycetes</taxon>
        <taxon>Agaricomycetidae</taxon>
        <taxon>Agaricales</taxon>
        <taxon>Marasmiineae</taxon>
        <taxon>Mycenaceae</taxon>
        <taxon>Mycena</taxon>
    </lineage>
</organism>
<name>A0AAD7MJ28_9AGAR</name>
<proteinExistence type="predicted"/>
<protein>
    <submittedName>
        <fullName evidence="1">Uncharacterized protein</fullName>
    </submittedName>
</protein>
<evidence type="ECO:0000313" key="1">
    <source>
        <dbReference type="EMBL" id="KAJ7719882.1"/>
    </source>
</evidence>
<comment type="caution">
    <text evidence="1">The sequence shown here is derived from an EMBL/GenBank/DDBJ whole genome shotgun (WGS) entry which is preliminary data.</text>
</comment>
<dbReference type="EMBL" id="JARJLG010000286">
    <property type="protein sequence ID" value="KAJ7719882.1"/>
    <property type="molecule type" value="Genomic_DNA"/>
</dbReference>
<reference evidence="1" key="1">
    <citation type="submission" date="2023-03" db="EMBL/GenBank/DDBJ databases">
        <title>Massive genome expansion in bonnet fungi (Mycena s.s.) driven by repeated elements and novel gene families across ecological guilds.</title>
        <authorList>
            <consortium name="Lawrence Berkeley National Laboratory"/>
            <person name="Harder C.B."/>
            <person name="Miyauchi S."/>
            <person name="Viragh M."/>
            <person name="Kuo A."/>
            <person name="Thoen E."/>
            <person name="Andreopoulos B."/>
            <person name="Lu D."/>
            <person name="Skrede I."/>
            <person name="Drula E."/>
            <person name="Henrissat B."/>
            <person name="Morin E."/>
            <person name="Kohler A."/>
            <person name="Barry K."/>
            <person name="LaButti K."/>
            <person name="Morin E."/>
            <person name="Salamov A."/>
            <person name="Lipzen A."/>
            <person name="Mereny Z."/>
            <person name="Hegedus B."/>
            <person name="Baldrian P."/>
            <person name="Stursova M."/>
            <person name="Weitz H."/>
            <person name="Taylor A."/>
            <person name="Grigoriev I.V."/>
            <person name="Nagy L.G."/>
            <person name="Martin F."/>
            <person name="Kauserud H."/>
        </authorList>
    </citation>
    <scope>NUCLEOTIDE SEQUENCE</scope>
    <source>
        <strain evidence="1">CBHHK188m</strain>
    </source>
</reference>
<evidence type="ECO:0000313" key="2">
    <source>
        <dbReference type="Proteomes" id="UP001215280"/>
    </source>
</evidence>
<dbReference type="AlphaFoldDB" id="A0AAD7MJ28"/>
<keyword evidence="2" id="KW-1185">Reference proteome</keyword>
<accession>A0AAD7MJ28</accession>
<dbReference type="Proteomes" id="UP001215280">
    <property type="component" value="Unassembled WGS sequence"/>
</dbReference>
<sequence length="1054" mass="118842">MDLKLSWENGAPEECRVEWFPILYAQWYSHSMRSVHVNTIGKAGRSAEYTAQHLTYMYESHYCQKGSYCYSGQDASIHSKAYGDHLGILLLCFTTSNRGRGCSFNWTSTPGNFAEISKFLGDSETPAPASNEELDDADPDDFFALEEDYLADVEQKIENDPNVEETVELDAAELIRDEDHALIEASEVDVVPPASGGSQLLSHPELQKWALAFNRVYGIFVCMTCQGGLAIDQLHRHLSVQSSKCMRPNPEVNQKVPYKELTMQHEFRPIPPCEKDLQSQIRATLALLGASGELATAAELKIQWQASKDPSPVEGVYMFENAQRCLSPGCGAVLVDSVYEHNKLHKSRTAPQYEQKVHAQSLLLTKTSRYYRHVSGEIPANIPQTGPSSITLEALQAQTLPSADVEAVQALRKNDLHRFTITVAHQRLGVPEFHARFKKEGLPALLDPPKKWSAATIERLDLIQRVTSRADIEAFQKSPGTLREQILVHTRYGFTFSPFFYRSASPRSQAKNPVFTIPRTSENYLPMQRQLVYLLINIYQLGKFELLPMSDDLRERVENLVQTLRKPMRREDRAGQAAFRDVLDAVYFPPTHQWSSERGLGTVQEVLLAIKCMGTRSRAMSAADLIPPMAAKLQFFLRLRAIAKLQPNFEKLTAKEAYDLSSTFCEQYLNELCPSPYSGVRQWLHEFTSVVLRTPRPYNVQWTDKQHENLILEGHPISKKDYCLGIRQRLQKLEDFVREKVLFGIDVGDVRSQLDTLAEAAAAAIERPPVLSANSENSVVGSNPQSDVFAAKVLAQGHLALSAGGALDRGKTMRWREDVRRAFYDTHALVHTTEGLPGRGTEDHVLELRDMVYEPVYHAFAITPVVRKTQDTKNVIRLLPEAVSVLLYILIRIVRPLECLAHLRFESGTDKRELLRLYDTNVWAIGGQQMKSRSLSKNLATWLGAAPGMPGFDFRMGIKLYRHFATALDRDLGGLKRDASHNIGDYQAGRVAATSHRNYAVEKGLENFEPRKLQIQKSLDWHRAFISARTRLYNVGSRSNQMIVSFKAAVGFFS</sequence>
<gene>
    <name evidence="1" type="ORF">DFH07DRAFT_784544</name>
</gene>